<keyword evidence="1" id="KW-0545">Nucleotide biosynthesis</keyword>
<dbReference type="SMART" id="SM01400">
    <property type="entry name" value="Pribosyltran_N"/>
    <property type="match status" value="1"/>
</dbReference>
<dbReference type="Pfam" id="PF13793">
    <property type="entry name" value="Pribosyltran_N"/>
    <property type="match status" value="1"/>
</dbReference>
<dbReference type="EMBL" id="DROK01000149">
    <property type="protein sequence ID" value="HHI97214.1"/>
    <property type="molecule type" value="Genomic_DNA"/>
</dbReference>
<dbReference type="SUPFAM" id="SSF53271">
    <property type="entry name" value="PRTase-like"/>
    <property type="match status" value="1"/>
</dbReference>
<dbReference type="InterPro" id="IPR029057">
    <property type="entry name" value="PRTase-like"/>
</dbReference>
<proteinExistence type="predicted"/>
<feature type="non-terminal residue" evidence="3">
    <location>
        <position position="58"/>
    </location>
</feature>
<dbReference type="GO" id="GO:0005737">
    <property type="term" value="C:cytoplasm"/>
    <property type="evidence" value="ECO:0007669"/>
    <property type="project" value="TreeGrafter"/>
</dbReference>
<dbReference type="GO" id="GO:0002189">
    <property type="term" value="C:ribose phosphate diphosphokinase complex"/>
    <property type="evidence" value="ECO:0007669"/>
    <property type="project" value="TreeGrafter"/>
</dbReference>
<dbReference type="PANTHER" id="PTHR10210:SF41">
    <property type="entry name" value="RIBOSE-PHOSPHATE PYROPHOSPHOKINASE 1, CHLOROPLASTIC"/>
    <property type="match status" value="1"/>
</dbReference>
<comment type="caution">
    <text evidence="3">The sequence shown here is derived from an EMBL/GenBank/DDBJ whole genome shotgun (WGS) entry which is preliminary data.</text>
</comment>
<dbReference type="InterPro" id="IPR005946">
    <property type="entry name" value="Rib-P_diPkinase"/>
</dbReference>
<dbReference type="AlphaFoldDB" id="A0A7V5U2J5"/>
<dbReference type="Proteomes" id="UP000886101">
    <property type="component" value="Unassembled WGS sequence"/>
</dbReference>
<reference evidence="3" key="1">
    <citation type="journal article" date="2020" name="mSystems">
        <title>Genome- and Community-Level Interaction Insights into Carbon Utilization and Element Cycling Functions of Hydrothermarchaeota in Hydrothermal Sediment.</title>
        <authorList>
            <person name="Zhou Z."/>
            <person name="Liu Y."/>
            <person name="Xu W."/>
            <person name="Pan J."/>
            <person name="Luo Z.H."/>
            <person name="Li M."/>
        </authorList>
    </citation>
    <scope>NUCLEOTIDE SEQUENCE [LARGE SCALE GENOMIC DNA]</scope>
    <source>
        <strain evidence="3">HyVt-533</strain>
    </source>
</reference>
<dbReference type="GO" id="GO:0006164">
    <property type="term" value="P:purine nucleotide biosynthetic process"/>
    <property type="evidence" value="ECO:0007669"/>
    <property type="project" value="TreeGrafter"/>
</dbReference>
<protein>
    <submittedName>
        <fullName evidence="3">Ribose-phosphate pyrophosphokinase</fullName>
    </submittedName>
</protein>
<evidence type="ECO:0000259" key="2">
    <source>
        <dbReference type="Pfam" id="PF13793"/>
    </source>
</evidence>
<dbReference type="Gene3D" id="3.40.50.2020">
    <property type="match status" value="1"/>
</dbReference>
<dbReference type="GO" id="GO:0000287">
    <property type="term" value="F:magnesium ion binding"/>
    <property type="evidence" value="ECO:0007669"/>
    <property type="project" value="InterPro"/>
</dbReference>
<sequence>MFINHLKIFTGNANPELAQKISAYLSIPLGQAVVKTFSDGEIYVEIKENVRGADVFVI</sequence>
<accession>A0A7V5U2J5</accession>
<evidence type="ECO:0000256" key="1">
    <source>
        <dbReference type="ARBA" id="ARBA00022727"/>
    </source>
</evidence>
<gene>
    <name evidence="3" type="ORF">ENJ96_05115</name>
</gene>
<dbReference type="PANTHER" id="PTHR10210">
    <property type="entry name" value="RIBOSE-PHOSPHATE DIPHOSPHOKINASE FAMILY MEMBER"/>
    <property type="match status" value="1"/>
</dbReference>
<dbReference type="GO" id="GO:0004749">
    <property type="term" value="F:ribose phosphate diphosphokinase activity"/>
    <property type="evidence" value="ECO:0007669"/>
    <property type="project" value="TreeGrafter"/>
</dbReference>
<name>A0A7V5U2J5_9BACT</name>
<dbReference type="FunFam" id="3.40.50.2020:FF:000014">
    <property type="entry name" value="Ribose-phosphate pyrophosphokinase 1"/>
    <property type="match status" value="1"/>
</dbReference>
<dbReference type="GO" id="GO:0006015">
    <property type="term" value="P:5-phosphoribose 1-diphosphate biosynthetic process"/>
    <property type="evidence" value="ECO:0007669"/>
    <property type="project" value="TreeGrafter"/>
</dbReference>
<organism evidence="3">
    <name type="scientific">Thermodesulfatator atlanticus</name>
    <dbReference type="NCBI Taxonomy" id="501497"/>
    <lineage>
        <taxon>Bacteria</taxon>
        <taxon>Pseudomonadati</taxon>
        <taxon>Thermodesulfobacteriota</taxon>
        <taxon>Thermodesulfobacteria</taxon>
        <taxon>Thermodesulfobacteriales</taxon>
        <taxon>Thermodesulfatatoraceae</taxon>
        <taxon>Thermodesulfatator</taxon>
    </lineage>
</organism>
<dbReference type="InterPro" id="IPR029099">
    <property type="entry name" value="Pribosyltran_N"/>
</dbReference>
<evidence type="ECO:0000313" key="3">
    <source>
        <dbReference type="EMBL" id="HHI97214.1"/>
    </source>
</evidence>
<feature type="domain" description="Ribose-phosphate pyrophosphokinase N-terminal" evidence="2">
    <location>
        <begin position="6"/>
        <end position="58"/>
    </location>
</feature>